<dbReference type="GO" id="GO:0005829">
    <property type="term" value="C:cytosol"/>
    <property type="evidence" value="ECO:0007669"/>
    <property type="project" value="TreeGrafter"/>
</dbReference>
<sequence>MVGSRFDLEIDYTKIGRKIQKLRNMQSLTQAYVAGLADISLSHMSNIETAKTKPSLVTLSRISRILGCTLDELVFDDEITLRFKQLKVLGISDEFEIRVFEDFVDSVKKNKKYLKVDDRGE</sequence>
<dbReference type="CDD" id="cd00093">
    <property type="entry name" value="HTH_XRE"/>
    <property type="match status" value="1"/>
</dbReference>
<protein>
    <recommendedName>
        <fullName evidence="2">HTH cro/C1-type domain-containing protein</fullName>
    </recommendedName>
</protein>
<dbReference type="EMBL" id="ADKX01000017">
    <property type="protein sequence ID" value="EFW05687.1"/>
    <property type="molecule type" value="Genomic_DNA"/>
</dbReference>
<dbReference type="GO" id="GO:0003700">
    <property type="term" value="F:DNA-binding transcription factor activity"/>
    <property type="evidence" value="ECO:0007669"/>
    <property type="project" value="TreeGrafter"/>
</dbReference>
<dbReference type="eggNOG" id="COG1476">
    <property type="taxonomic scope" value="Bacteria"/>
</dbReference>
<dbReference type="RefSeq" id="WP_008788179.1">
    <property type="nucleotide sequence ID" value="NZ_AKCB01000002.1"/>
</dbReference>
<dbReference type="PANTHER" id="PTHR46797">
    <property type="entry name" value="HTH-TYPE TRANSCRIPTIONAL REGULATOR"/>
    <property type="match status" value="1"/>
</dbReference>
<comment type="caution">
    <text evidence="3">The sequence shown here is derived from an EMBL/GenBank/DDBJ whole genome shotgun (WGS) entry which is preliminary data.</text>
</comment>
<dbReference type="PROSITE" id="PS50943">
    <property type="entry name" value="HTH_CROC1"/>
    <property type="match status" value="1"/>
</dbReference>
<dbReference type="Pfam" id="PF01381">
    <property type="entry name" value="HTH_3"/>
    <property type="match status" value="1"/>
</dbReference>
<evidence type="ECO:0000256" key="1">
    <source>
        <dbReference type="ARBA" id="ARBA00023125"/>
    </source>
</evidence>
<accession>E7G8H5</accession>
<dbReference type="AlphaFoldDB" id="E7G8H5"/>
<dbReference type="Proteomes" id="UP000003157">
    <property type="component" value="Unassembled WGS sequence"/>
</dbReference>
<feature type="domain" description="HTH cro/C1-type" evidence="2">
    <location>
        <begin position="19"/>
        <end position="73"/>
    </location>
</feature>
<keyword evidence="4" id="KW-1185">Reference proteome</keyword>
<evidence type="ECO:0000313" key="4">
    <source>
        <dbReference type="Proteomes" id="UP000003157"/>
    </source>
</evidence>
<dbReference type="GeneID" id="78230711"/>
<dbReference type="HOGENOM" id="CLU_066192_17_6_9"/>
<dbReference type="PANTHER" id="PTHR46797:SF1">
    <property type="entry name" value="METHYLPHOSPHONATE SYNTHASE"/>
    <property type="match status" value="1"/>
</dbReference>
<dbReference type="InterPro" id="IPR010982">
    <property type="entry name" value="Lambda_DNA-bd_dom_sf"/>
</dbReference>
<dbReference type="InterPro" id="IPR050807">
    <property type="entry name" value="TransReg_Diox_bact_type"/>
</dbReference>
<proteinExistence type="predicted"/>
<evidence type="ECO:0000259" key="2">
    <source>
        <dbReference type="PROSITE" id="PS50943"/>
    </source>
</evidence>
<dbReference type="OrthoDB" id="9814553at2"/>
<organism evidence="3 4">
    <name type="scientific">Coprobacillus cateniformis</name>
    <dbReference type="NCBI Taxonomy" id="100884"/>
    <lineage>
        <taxon>Bacteria</taxon>
        <taxon>Bacillati</taxon>
        <taxon>Bacillota</taxon>
        <taxon>Erysipelotrichia</taxon>
        <taxon>Erysipelotrichales</taxon>
        <taxon>Coprobacillaceae</taxon>
        <taxon>Coprobacillus</taxon>
    </lineage>
</organism>
<gene>
    <name evidence="3" type="ORF">HMPREF9488_01063</name>
</gene>
<dbReference type="Gene3D" id="1.10.260.40">
    <property type="entry name" value="lambda repressor-like DNA-binding domains"/>
    <property type="match status" value="1"/>
</dbReference>
<keyword evidence="1" id="KW-0238">DNA-binding</keyword>
<reference evidence="3 4" key="1">
    <citation type="submission" date="2010-12" db="EMBL/GenBank/DDBJ databases">
        <title>The Genome Sequence of Coprobacillus sp. strain 29_1.</title>
        <authorList>
            <consortium name="The Broad Institute Genome Sequencing Platform"/>
            <person name="Earl A."/>
            <person name="Ward D."/>
            <person name="Feldgarden M."/>
            <person name="Gevers D."/>
            <person name="Daigneault M."/>
            <person name="Sibley C.D."/>
            <person name="White A."/>
            <person name="Strauss J."/>
            <person name="Allen-Vercoe E."/>
            <person name="Young S.K."/>
            <person name="Zeng Q."/>
            <person name="Gargeya S."/>
            <person name="Fitzgerald M."/>
            <person name="Haas B."/>
            <person name="Abouelleil A."/>
            <person name="Alvarado L."/>
            <person name="Arachchi H.M."/>
            <person name="Berlin A."/>
            <person name="Brown A."/>
            <person name="Chapman S.B."/>
            <person name="Chen Z."/>
            <person name="Dunbar C."/>
            <person name="Freedman E."/>
            <person name="Gearin G."/>
            <person name="Gellesch M."/>
            <person name="Goldberg J."/>
            <person name="Griggs A."/>
            <person name="Gujja S."/>
            <person name="Heilman E."/>
            <person name="Heiman D."/>
            <person name="Howarth C."/>
            <person name="Larson L."/>
            <person name="Lui A."/>
            <person name="MacDonald P.J.P."/>
            <person name="Mehta T."/>
            <person name="Montmayeur A."/>
            <person name="Murphy C."/>
            <person name="Neiman D."/>
            <person name="Pearson M."/>
            <person name="Priest M."/>
            <person name="Roberts A."/>
            <person name="Saif S."/>
            <person name="Shea T."/>
            <person name="Shenoy N."/>
            <person name="Sisk P."/>
            <person name="Stolte C."/>
            <person name="Sykes S."/>
            <person name="White J."/>
            <person name="Yandava C."/>
            <person name="Nusbaum C."/>
            <person name="Birren B."/>
        </authorList>
    </citation>
    <scope>NUCLEOTIDE SEQUENCE [LARGE SCALE GENOMIC DNA]</scope>
    <source>
        <strain evidence="3 4">29_1</strain>
    </source>
</reference>
<dbReference type="SUPFAM" id="SSF47413">
    <property type="entry name" value="lambda repressor-like DNA-binding domains"/>
    <property type="match status" value="1"/>
</dbReference>
<dbReference type="SMART" id="SM00530">
    <property type="entry name" value="HTH_XRE"/>
    <property type="match status" value="1"/>
</dbReference>
<dbReference type="STRING" id="100884.GCA_000269565_02909"/>
<evidence type="ECO:0000313" key="3">
    <source>
        <dbReference type="EMBL" id="EFW05687.1"/>
    </source>
</evidence>
<name>E7G8H5_9FIRM</name>
<dbReference type="GO" id="GO:0003677">
    <property type="term" value="F:DNA binding"/>
    <property type="evidence" value="ECO:0007669"/>
    <property type="project" value="UniProtKB-KW"/>
</dbReference>
<dbReference type="InterPro" id="IPR001387">
    <property type="entry name" value="Cro/C1-type_HTH"/>
</dbReference>